<evidence type="ECO:0000256" key="1">
    <source>
        <dbReference type="SAM" id="MobiDB-lite"/>
    </source>
</evidence>
<dbReference type="AlphaFoldDB" id="A0A0N9VSP4"/>
<reference evidence="2 3" key="1">
    <citation type="journal article" date="2015" name="Int. J. Syst. Evol. Microbiol.">
        <title>Acinetobacter equi sp. nov. isolated from horse faeces.</title>
        <authorList>
            <person name="Poppel M.T."/>
            <person name="Skiebe E."/>
            <person name="Laue M."/>
            <person name="Bergmann H."/>
            <person name="Ebersberger I."/>
            <person name="Garn T."/>
            <person name="Fruth A."/>
            <person name="Baumgardt S."/>
            <person name="Busse H.J."/>
            <person name="Wilharm G."/>
        </authorList>
    </citation>
    <scope>NUCLEOTIDE SEQUENCE [LARGE SCALE GENOMIC DNA]</scope>
    <source>
        <strain evidence="2 3">114</strain>
    </source>
</reference>
<organism evidence="2 3">
    <name type="scientific">Acinetobacter equi</name>
    <dbReference type="NCBI Taxonomy" id="1324350"/>
    <lineage>
        <taxon>Bacteria</taxon>
        <taxon>Pseudomonadati</taxon>
        <taxon>Pseudomonadota</taxon>
        <taxon>Gammaproteobacteria</taxon>
        <taxon>Moraxellales</taxon>
        <taxon>Moraxellaceae</taxon>
        <taxon>Acinetobacter</taxon>
    </lineage>
</organism>
<dbReference type="RefSeq" id="WP_054580128.1">
    <property type="nucleotide sequence ID" value="NZ_CP012808.1"/>
</dbReference>
<dbReference type="STRING" id="1324350.AOY20_00905"/>
<protein>
    <submittedName>
        <fullName evidence="2">Molecular chaperone DnaJ</fullName>
    </submittedName>
</protein>
<feature type="region of interest" description="Disordered" evidence="1">
    <location>
        <begin position="131"/>
        <end position="154"/>
    </location>
</feature>
<dbReference type="OrthoDB" id="6716816at2"/>
<proteinExistence type="predicted"/>
<gene>
    <name evidence="2" type="ORF">AOY20_00905</name>
</gene>
<evidence type="ECO:0000313" key="2">
    <source>
        <dbReference type="EMBL" id="ALH94212.1"/>
    </source>
</evidence>
<evidence type="ECO:0000313" key="3">
    <source>
        <dbReference type="Proteomes" id="UP000064939"/>
    </source>
</evidence>
<dbReference type="EMBL" id="CP012808">
    <property type="protein sequence ID" value="ALH94212.1"/>
    <property type="molecule type" value="Genomic_DNA"/>
</dbReference>
<name>A0A0N9VSP4_9GAMM</name>
<accession>A0A0N9VSP4</accession>
<dbReference type="KEGG" id="aei:AOY20_00905"/>
<feature type="compositionally biased region" description="Basic and acidic residues" evidence="1">
    <location>
        <begin position="143"/>
        <end position="152"/>
    </location>
</feature>
<keyword evidence="3" id="KW-1185">Reference proteome</keyword>
<sequence>MSLELQLTGQTVLEVSPQHKKLNRLIDEIEQQKLLLAAWQQAQDEIRTYSQKALMPAYRDLYRTLFEQMQTLWNSLNLYRFNKTDTATVEDKVQALARLLQGSRMLNQQQVYEVEKMYAYYQQANEYDKKKTKKRSSESFNEPENKDLKVEEESLDEGWNSDKYLQAREQAKLKRQEDKQAQAEKLVNQSLKTVYLKIASIIHPDREPDEFKKAEKTELLQRANEAHEQEDLFFLLKLQLEVEQSKNGSNKGLSTEQVKFYQQALEAQSQALKMQIQELIDSLIWSNKAKIAVSKSKGQLNITDLYKQIDADVSAVKQQLKAEKQRLMYMGKESGLEMLLEHQVL</sequence>
<dbReference type="Proteomes" id="UP000064939">
    <property type="component" value="Chromosome"/>
</dbReference>